<name>T1IK86_STRMM</name>
<sequence length="140" mass="16561">MSTLAFQPLFQMHFRMSLLLIAPRELPSTNIARKRFLPRMSPNMRGQMVTPTKRPHANPTLKRFLPRMNPNMPREFVAATKPPVAALDRTRVRPFVHRRLARPVRVLPRLDRQQFQRHRTLLIHLTEDLVTLTRRRIVFG</sequence>
<dbReference type="HOGENOM" id="CLU_1837611_0_0_1"/>
<evidence type="ECO:0000313" key="1">
    <source>
        <dbReference type="EnsemblMetazoa" id="SMAR001324-PA"/>
    </source>
</evidence>
<organism evidence="1 2">
    <name type="scientific">Strigamia maritima</name>
    <name type="common">European centipede</name>
    <name type="synonym">Geophilus maritimus</name>
    <dbReference type="NCBI Taxonomy" id="126957"/>
    <lineage>
        <taxon>Eukaryota</taxon>
        <taxon>Metazoa</taxon>
        <taxon>Ecdysozoa</taxon>
        <taxon>Arthropoda</taxon>
        <taxon>Myriapoda</taxon>
        <taxon>Chilopoda</taxon>
        <taxon>Pleurostigmophora</taxon>
        <taxon>Geophilomorpha</taxon>
        <taxon>Linotaeniidae</taxon>
        <taxon>Strigamia</taxon>
    </lineage>
</organism>
<dbReference type="AlphaFoldDB" id="T1IK86"/>
<reference evidence="1" key="2">
    <citation type="submission" date="2015-02" db="UniProtKB">
        <authorList>
            <consortium name="EnsemblMetazoa"/>
        </authorList>
    </citation>
    <scope>IDENTIFICATION</scope>
</reference>
<accession>T1IK86</accession>
<dbReference type="EnsemblMetazoa" id="SMAR001324-RA">
    <property type="protein sequence ID" value="SMAR001324-PA"/>
    <property type="gene ID" value="SMAR001324"/>
</dbReference>
<protein>
    <submittedName>
        <fullName evidence="1">Uncharacterized protein</fullName>
    </submittedName>
</protein>
<proteinExistence type="predicted"/>
<evidence type="ECO:0000313" key="2">
    <source>
        <dbReference type="Proteomes" id="UP000014500"/>
    </source>
</evidence>
<dbReference type="Proteomes" id="UP000014500">
    <property type="component" value="Unassembled WGS sequence"/>
</dbReference>
<dbReference type="EMBL" id="JH430443">
    <property type="status" value="NOT_ANNOTATED_CDS"/>
    <property type="molecule type" value="Genomic_DNA"/>
</dbReference>
<reference evidence="2" key="1">
    <citation type="submission" date="2011-05" db="EMBL/GenBank/DDBJ databases">
        <authorList>
            <person name="Richards S.R."/>
            <person name="Qu J."/>
            <person name="Jiang H."/>
            <person name="Jhangiani S.N."/>
            <person name="Agravi P."/>
            <person name="Goodspeed R."/>
            <person name="Gross S."/>
            <person name="Mandapat C."/>
            <person name="Jackson L."/>
            <person name="Mathew T."/>
            <person name="Pu L."/>
            <person name="Thornton R."/>
            <person name="Saada N."/>
            <person name="Wilczek-Boney K.B."/>
            <person name="Lee S."/>
            <person name="Kovar C."/>
            <person name="Wu Y."/>
            <person name="Scherer S.E."/>
            <person name="Worley K.C."/>
            <person name="Muzny D.M."/>
            <person name="Gibbs R."/>
        </authorList>
    </citation>
    <scope>NUCLEOTIDE SEQUENCE</scope>
    <source>
        <strain evidence="2">Brora</strain>
    </source>
</reference>
<keyword evidence="2" id="KW-1185">Reference proteome</keyword>